<comment type="caution">
    <text evidence="1">The sequence shown here is derived from an EMBL/GenBank/DDBJ whole genome shotgun (WGS) entry which is preliminary data.</text>
</comment>
<keyword evidence="2" id="KW-1185">Reference proteome</keyword>
<evidence type="ECO:0000313" key="1">
    <source>
        <dbReference type="EMBL" id="CAG8829723.1"/>
    </source>
</evidence>
<sequence length="68" mass="7796">KLDQTNEVINNTINEEVNNTINNEINDTMLDTFLEKISNDYQNGGPQFRATLDKFSKQYHASKALSFV</sequence>
<organism evidence="1 2">
    <name type="scientific">Racocetra persica</name>
    <dbReference type="NCBI Taxonomy" id="160502"/>
    <lineage>
        <taxon>Eukaryota</taxon>
        <taxon>Fungi</taxon>
        <taxon>Fungi incertae sedis</taxon>
        <taxon>Mucoromycota</taxon>
        <taxon>Glomeromycotina</taxon>
        <taxon>Glomeromycetes</taxon>
        <taxon>Diversisporales</taxon>
        <taxon>Gigasporaceae</taxon>
        <taxon>Racocetra</taxon>
    </lineage>
</organism>
<dbReference type="Proteomes" id="UP000789920">
    <property type="component" value="Unassembled WGS sequence"/>
</dbReference>
<protein>
    <submittedName>
        <fullName evidence="1">30293_t:CDS:1</fullName>
    </submittedName>
</protein>
<name>A0ACA9S8Q7_9GLOM</name>
<gene>
    <name evidence="1" type="ORF">RPERSI_LOCUS27575</name>
</gene>
<dbReference type="EMBL" id="CAJVQC010097776">
    <property type="protein sequence ID" value="CAG8829723.1"/>
    <property type="molecule type" value="Genomic_DNA"/>
</dbReference>
<reference evidence="1" key="1">
    <citation type="submission" date="2021-06" db="EMBL/GenBank/DDBJ databases">
        <authorList>
            <person name="Kallberg Y."/>
            <person name="Tangrot J."/>
            <person name="Rosling A."/>
        </authorList>
    </citation>
    <scope>NUCLEOTIDE SEQUENCE</scope>
    <source>
        <strain evidence="1">MA461A</strain>
    </source>
</reference>
<proteinExistence type="predicted"/>
<accession>A0ACA9S8Q7</accession>
<evidence type="ECO:0000313" key="2">
    <source>
        <dbReference type="Proteomes" id="UP000789920"/>
    </source>
</evidence>
<feature type="non-terminal residue" evidence="1">
    <location>
        <position position="1"/>
    </location>
</feature>